<dbReference type="EMBL" id="OCMY01000004">
    <property type="protein sequence ID" value="SOD61569.1"/>
    <property type="molecule type" value="Genomic_DNA"/>
</dbReference>
<proteinExistence type="predicted"/>
<keyword evidence="2" id="KW-1185">Reference proteome</keyword>
<protein>
    <submittedName>
        <fullName evidence="1">Uncharacterized protein</fullName>
    </submittedName>
</protein>
<evidence type="ECO:0000313" key="1">
    <source>
        <dbReference type="EMBL" id="SOD61569.1"/>
    </source>
</evidence>
<sequence length="210" mass="23121">MNAYNAPAAVADSLMPLMPLMPDVSGEDTPPRPVSVEPGPACRCCGTRAQRLWQGPDAQPLCTLCWLTFNLDSPTAAHGHFAWLPDAPAADIINLQRRALIGLRSDSKAVRKTSRRLWNWLARHAREVEGMWGTSRTSEFAAAFRQLPPAKRAVLQQQLEGCVLILPHDVFSDLTLLLPLGRTAASAVHTPAWNTYTRSDLYAKPPHPLD</sequence>
<accession>A0A286DSE3</accession>
<dbReference type="Proteomes" id="UP000219271">
    <property type="component" value="Unassembled WGS sequence"/>
</dbReference>
<reference evidence="2" key="1">
    <citation type="submission" date="2017-09" db="EMBL/GenBank/DDBJ databases">
        <authorList>
            <person name="Varghese N."/>
            <person name="Submissions S."/>
        </authorList>
    </citation>
    <scope>NUCLEOTIDE SEQUENCE [LARGE SCALE GENOMIC DNA]</scope>
    <source>
        <strain evidence="2">JKS000234</strain>
    </source>
</reference>
<evidence type="ECO:0000313" key="2">
    <source>
        <dbReference type="Proteomes" id="UP000219271"/>
    </source>
</evidence>
<gene>
    <name evidence="1" type="ORF">SAMN06273570_5203</name>
</gene>
<dbReference type="AlphaFoldDB" id="A0A286DSE3"/>
<dbReference type="RefSeq" id="WP_320204578.1">
    <property type="nucleotide sequence ID" value="NZ_OCMY01000004.1"/>
</dbReference>
<name>A0A286DSE3_9GAMM</name>
<organism evidence="1 2">
    <name type="scientific">Candidatus Pantoea floridensis</name>
    <dbReference type="NCBI Taxonomy" id="1938870"/>
    <lineage>
        <taxon>Bacteria</taxon>
        <taxon>Pseudomonadati</taxon>
        <taxon>Pseudomonadota</taxon>
        <taxon>Gammaproteobacteria</taxon>
        <taxon>Enterobacterales</taxon>
        <taxon>Erwiniaceae</taxon>
        <taxon>Pantoea</taxon>
    </lineage>
</organism>